<dbReference type="Pfam" id="PF02782">
    <property type="entry name" value="FGGY_C"/>
    <property type="match status" value="1"/>
</dbReference>
<dbReference type="InterPro" id="IPR043129">
    <property type="entry name" value="ATPase_NBD"/>
</dbReference>
<dbReference type="InterPro" id="IPR018485">
    <property type="entry name" value="FGGY_C"/>
</dbReference>
<dbReference type="PANTHER" id="PTHR43095:SF5">
    <property type="entry name" value="XYLULOSE KINASE"/>
    <property type="match status" value="1"/>
</dbReference>
<dbReference type="AlphaFoldDB" id="A0A940MD52"/>
<dbReference type="RefSeq" id="WP_209338669.1">
    <property type="nucleotide sequence ID" value="NZ_JAGIQL010000012.1"/>
</dbReference>
<keyword evidence="3" id="KW-0808">Transferase</keyword>
<evidence type="ECO:0000256" key="1">
    <source>
        <dbReference type="ARBA" id="ARBA00009156"/>
    </source>
</evidence>
<keyword evidence="4" id="KW-0418">Kinase</keyword>
<keyword evidence="9" id="KW-1185">Reference proteome</keyword>
<dbReference type="GO" id="GO:0042732">
    <property type="term" value="P:D-xylose metabolic process"/>
    <property type="evidence" value="ECO:0007669"/>
    <property type="project" value="UniProtKB-KW"/>
</dbReference>
<evidence type="ECO:0000313" key="9">
    <source>
        <dbReference type="Proteomes" id="UP000670475"/>
    </source>
</evidence>
<keyword evidence="2" id="KW-0859">Xylose metabolism</keyword>
<dbReference type="Proteomes" id="UP000670475">
    <property type="component" value="Unassembled WGS sequence"/>
</dbReference>
<comment type="similarity">
    <text evidence="1">Belongs to the FGGY kinase family.</text>
</comment>
<feature type="compositionally biased region" description="Low complexity" evidence="5">
    <location>
        <begin position="488"/>
        <end position="501"/>
    </location>
</feature>
<dbReference type="CDD" id="cd07773">
    <property type="entry name" value="ASKHA_NBD_FGGY_FK"/>
    <property type="match status" value="1"/>
</dbReference>
<sequence length="511" mass="51894">MRGDSPLLAGVDIGSTHCKALLCDASGAVVARAQRRTPRGDDGHTHPAGDLVAAGLGVLADCVRSAGRVPDAVGLTGMAEAGVPLDADGQPLGPVQAWSDPAPGPYARQLGRTFGAAALHGRTGVLPSGKVPLAKWCAMAGRSAAALARMRTWAGAVDLVGHALTGRAGTDATFAQRTMAWDPSGRCWIPELLAEAGLGAERMPLVCRPGEPVGRVTPQGAAATGLRAGTPVVVAGHDHLVGAWAAGVRGAGRVADSMGTAEAVLTVSGDVPDAVAAGREGMSWGRHADGEHWITLAGMQGSGALVEWFCDRFLGLTGAPGPERYAAFARLAESLPAAPTGLVVEPYLFGRSSPAPLPEARLAVHGAGPEHGLAHLARALLEGAAHHARWMTDTQAALTGLAPSAVTLLGGSTRSRAWTALKAAVSPWPVLLCAEPEAPGLGAAAWAGAALGLDPADVVAPCEPLVPDPAVADAQRTFHETSFLPHVTAARTAPAPGTTEPSIPYRKENPS</sequence>
<feature type="domain" description="Carbohydrate kinase FGGY C-terminal" evidence="7">
    <location>
        <begin position="257"/>
        <end position="450"/>
    </location>
</feature>
<proteinExistence type="inferred from homology"/>
<evidence type="ECO:0000313" key="8">
    <source>
        <dbReference type="EMBL" id="MBP0456886.1"/>
    </source>
</evidence>
<feature type="domain" description="Carbohydrate kinase FGGY N-terminal" evidence="6">
    <location>
        <begin position="9"/>
        <end position="243"/>
    </location>
</feature>
<gene>
    <name evidence="8" type="ORF">JFN87_05110</name>
</gene>
<dbReference type="EMBL" id="JAGIQL010000012">
    <property type="protein sequence ID" value="MBP0456886.1"/>
    <property type="molecule type" value="Genomic_DNA"/>
</dbReference>
<evidence type="ECO:0008006" key="10">
    <source>
        <dbReference type="Google" id="ProtNLM"/>
    </source>
</evidence>
<name>A0A940MD52_9ACTN</name>
<dbReference type="InterPro" id="IPR050406">
    <property type="entry name" value="FGGY_Carb_Kinase"/>
</dbReference>
<evidence type="ECO:0000259" key="6">
    <source>
        <dbReference type="Pfam" id="PF00370"/>
    </source>
</evidence>
<comment type="caution">
    <text evidence="8">The sequence shown here is derived from an EMBL/GenBank/DDBJ whole genome shotgun (WGS) entry which is preliminary data.</text>
</comment>
<dbReference type="SUPFAM" id="SSF53067">
    <property type="entry name" value="Actin-like ATPase domain"/>
    <property type="match status" value="2"/>
</dbReference>
<dbReference type="InterPro" id="IPR018484">
    <property type="entry name" value="FGGY_N"/>
</dbReference>
<dbReference type="InterPro" id="IPR000577">
    <property type="entry name" value="Carb_kinase_FGGY"/>
</dbReference>
<dbReference type="Pfam" id="PF00370">
    <property type="entry name" value="FGGY_N"/>
    <property type="match status" value="1"/>
</dbReference>
<dbReference type="GO" id="GO:0016301">
    <property type="term" value="F:kinase activity"/>
    <property type="evidence" value="ECO:0007669"/>
    <property type="project" value="UniProtKB-KW"/>
</dbReference>
<evidence type="ECO:0000256" key="2">
    <source>
        <dbReference type="ARBA" id="ARBA00022629"/>
    </source>
</evidence>
<protein>
    <recommendedName>
        <fullName evidence="10">Carbohydrate kinase</fullName>
    </recommendedName>
</protein>
<evidence type="ECO:0000259" key="7">
    <source>
        <dbReference type="Pfam" id="PF02782"/>
    </source>
</evidence>
<dbReference type="Gene3D" id="3.30.420.40">
    <property type="match status" value="2"/>
</dbReference>
<evidence type="ECO:0000256" key="5">
    <source>
        <dbReference type="SAM" id="MobiDB-lite"/>
    </source>
</evidence>
<feature type="region of interest" description="Disordered" evidence="5">
    <location>
        <begin position="483"/>
        <end position="511"/>
    </location>
</feature>
<dbReference type="PANTHER" id="PTHR43095">
    <property type="entry name" value="SUGAR KINASE"/>
    <property type="match status" value="1"/>
</dbReference>
<evidence type="ECO:0000256" key="4">
    <source>
        <dbReference type="ARBA" id="ARBA00022777"/>
    </source>
</evidence>
<accession>A0A940MD52</accession>
<keyword evidence="2" id="KW-0119">Carbohydrate metabolism</keyword>
<reference evidence="8" key="1">
    <citation type="submission" date="2021-03" db="EMBL/GenBank/DDBJ databases">
        <title>Whole genome sequence of Streptomyces bomunensis MMS17-BM035.</title>
        <authorList>
            <person name="Lee J.H."/>
        </authorList>
    </citation>
    <scope>NUCLEOTIDE SEQUENCE</scope>
    <source>
        <strain evidence="8">MMS17-BM035</strain>
    </source>
</reference>
<organism evidence="8 9">
    <name type="scientific">Streptomyces montanisoli</name>
    <dbReference type="NCBI Taxonomy" id="2798581"/>
    <lineage>
        <taxon>Bacteria</taxon>
        <taxon>Bacillati</taxon>
        <taxon>Actinomycetota</taxon>
        <taxon>Actinomycetes</taxon>
        <taxon>Kitasatosporales</taxon>
        <taxon>Streptomycetaceae</taxon>
        <taxon>Streptomyces</taxon>
    </lineage>
</organism>
<dbReference type="PIRSF" id="PIRSF000538">
    <property type="entry name" value="GlpK"/>
    <property type="match status" value="1"/>
</dbReference>
<evidence type="ECO:0000256" key="3">
    <source>
        <dbReference type="ARBA" id="ARBA00022679"/>
    </source>
</evidence>